<proteinExistence type="predicted"/>
<protein>
    <submittedName>
        <fullName evidence="1">Uncharacterized protein</fullName>
    </submittedName>
</protein>
<sequence>MYDELVGWIDIDSIDKLIVRCFETGRVGRESKGLIPDSLVQHGVAITPSPRENVRAWWDL</sequence>
<reference evidence="1 2" key="1">
    <citation type="submission" date="2017-12" db="EMBL/GenBank/DDBJ databases">
        <title>Comparative genomics of Botrytis spp.</title>
        <authorList>
            <person name="Valero-Jimenez C.A."/>
            <person name="Tapia P."/>
            <person name="Veloso J."/>
            <person name="Silva-Moreno E."/>
            <person name="Staats M."/>
            <person name="Valdes J.H."/>
            <person name="Van Kan J.A.L."/>
        </authorList>
    </citation>
    <scope>NUCLEOTIDE SEQUENCE [LARGE SCALE GENOMIC DNA]</scope>
    <source>
        <strain evidence="1 2">MUCL11595</strain>
    </source>
</reference>
<organism evidence="1 2">
    <name type="scientific">Botryotinia convoluta</name>
    <dbReference type="NCBI Taxonomy" id="54673"/>
    <lineage>
        <taxon>Eukaryota</taxon>
        <taxon>Fungi</taxon>
        <taxon>Dikarya</taxon>
        <taxon>Ascomycota</taxon>
        <taxon>Pezizomycotina</taxon>
        <taxon>Leotiomycetes</taxon>
        <taxon>Helotiales</taxon>
        <taxon>Sclerotiniaceae</taxon>
        <taxon>Botryotinia</taxon>
    </lineage>
</organism>
<dbReference type="EMBL" id="PQXN01000012">
    <property type="protein sequence ID" value="TGO63533.1"/>
    <property type="molecule type" value="Genomic_DNA"/>
</dbReference>
<dbReference type="Proteomes" id="UP000297527">
    <property type="component" value="Unassembled WGS sequence"/>
</dbReference>
<evidence type="ECO:0000313" key="2">
    <source>
        <dbReference type="Proteomes" id="UP000297527"/>
    </source>
</evidence>
<accession>A0A4Z1J339</accession>
<name>A0A4Z1J339_9HELO</name>
<evidence type="ECO:0000313" key="1">
    <source>
        <dbReference type="EMBL" id="TGO63533.1"/>
    </source>
</evidence>
<keyword evidence="2" id="KW-1185">Reference proteome</keyword>
<dbReference type="AlphaFoldDB" id="A0A4Z1J339"/>
<comment type="caution">
    <text evidence="1">The sequence shown here is derived from an EMBL/GenBank/DDBJ whole genome shotgun (WGS) entry which is preliminary data.</text>
</comment>
<gene>
    <name evidence="1" type="ORF">BCON_0012g00230</name>
</gene>